<accession>A0A9N7Z9V6</accession>
<organism evidence="2 3">
    <name type="scientific">Pleuronectes platessa</name>
    <name type="common">European plaice</name>
    <dbReference type="NCBI Taxonomy" id="8262"/>
    <lineage>
        <taxon>Eukaryota</taxon>
        <taxon>Metazoa</taxon>
        <taxon>Chordata</taxon>
        <taxon>Craniata</taxon>
        <taxon>Vertebrata</taxon>
        <taxon>Euteleostomi</taxon>
        <taxon>Actinopterygii</taxon>
        <taxon>Neopterygii</taxon>
        <taxon>Teleostei</taxon>
        <taxon>Neoteleostei</taxon>
        <taxon>Acanthomorphata</taxon>
        <taxon>Carangaria</taxon>
        <taxon>Pleuronectiformes</taxon>
        <taxon>Pleuronectoidei</taxon>
        <taxon>Pleuronectidae</taxon>
        <taxon>Pleuronectes</taxon>
    </lineage>
</organism>
<name>A0A9N7Z9V6_PLEPL</name>
<proteinExistence type="predicted"/>
<evidence type="ECO:0000313" key="2">
    <source>
        <dbReference type="EMBL" id="CAB1460633.1"/>
    </source>
</evidence>
<dbReference type="Proteomes" id="UP001153269">
    <property type="component" value="Unassembled WGS sequence"/>
</dbReference>
<evidence type="ECO:0000256" key="1">
    <source>
        <dbReference type="SAM" id="MobiDB-lite"/>
    </source>
</evidence>
<comment type="caution">
    <text evidence="2">The sequence shown here is derived from an EMBL/GenBank/DDBJ whole genome shotgun (WGS) entry which is preliminary data.</text>
</comment>
<dbReference type="AlphaFoldDB" id="A0A9N7Z9V6"/>
<evidence type="ECO:0000313" key="3">
    <source>
        <dbReference type="Proteomes" id="UP001153269"/>
    </source>
</evidence>
<protein>
    <submittedName>
        <fullName evidence="2">Uncharacterized protein</fullName>
    </submittedName>
</protein>
<sequence>MDAEHVLPGVHKPQRPVTAVGQGGVDSAVSVAQKLHLIGAWLMSRGPGEITMLAEADAEKGNDGDITPTAFVSTGLFPAQIPWRLLRESVEHVRCRRKTRRKNKWSGRT</sequence>
<feature type="region of interest" description="Disordered" evidence="1">
    <location>
        <begin position="1"/>
        <end position="21"/>
    </location>
</feature>
<keyword evidence="3" id="KW-1185">Reference proteome</keyword>
<reference evidence="2" key="1">
    <citation type="submission" date="2020-03" db="EMBL/GenBank/DDBJ databases">
        <authorList>
            <person name="Weist P."/>
        </authorList>
    </citation>
    <scope>NUCLEOTIDE SEQUENCE</scope>
</reference>
<dbReference type="EMBL" id="CADEAL010004488">
    <property type="protein sequence ID" value="CAB1460633.1"/>
    <property type="molecule type" value="Genomic_DNA"/>
</dbReference>
<gene>
    <name evidence="2" type="ORF">PLEPLA_LOCUS48484</name>
</gene>